<feature type="non-terminal residue" evidence="2">
    <location>
        <position position="1"/>
    </location>
</feature>
<dbReference type="AlphaFoldDB" id="A0A9N9P286"/>
<feature type="non-terminal residue" evidence="2">
    <location>
        <position position="141"/>
    </location>
</feature>
<dbReference type="EMBL" id="CAJVPV010056164">
    <property type="protein sequence ID" value="CAG8785357.1"/>
    <property type="molecule type" value="Genomic_DNA"/>
</dbReference>
<keyword evidence="3" id="KW-1185">Reference proteome</keyword>
<gene>
    <name evidence="2" type="ORF">AMORRO_LOCUS17670</name>
</gene>
<feature type="domain" description="DUF7886" evidence="1">
    <location>
        <begin position="2"/>
        <end position="132"/>
    </location>
</feature>
<dbReference type="PANTHER" id="PTHR47915:SF1">
    <property type="entry name" value="SI:DKEY-19B23.7"/>
    <property type="match status" value="1"/>
</dbReference>
<evidence type="ECO:0000313" key="3">
    <source>
        <dbReference type="Proteomes" id="UP000789342"/>
    </source>
</evidence>
<proteinExistence type="predicted"/>
<dbReference type="Pfam" id="PF25377">
    <property type="entry name" value="DUF7886"/>
    <property type="match status" value="1"/>
</dbReference>
<dbReference type="Proteomes" id="UP000789342">
    <property type="component" value="Unassembled WGS sequence"/>
</dbReference>
<dbReference type="OrthoDB" id="239865at2759"/>
<dbReference type="InterPro" id="IPR057208">
    <property type="entry name" value="DUF7886"/>
</dbReference>
<sequence>DESNHVFLIAGYPKYKCPYVWLRSNHKQLIQLQDDQRLETDNPLKLDTIEAWKNQDIKLWDIVAEVMTISLTPLAPENPFEVDHSYYDTLPLEECVVRTGAMVYFLQNVYLKDTTYADKIFEDIKLLQQRHFASFEELNWA</sequence>
<accession>A0A9N9P286</accession>
<evidence type="ECO:0000259" key="1">
    <source>
        <dbReference type="Pfam" id="PF25377"/>
    </source>
</evidence>
<protein>
    <submittedName>
        <fullName evidence="2">1076_t:CDS:1</fullName>
    </submittedName>
</protein>
<name>A0A9N9P286_9GLOM</name>
<comment type="caution">
    <text evidence="2">The sequence shown here is derived from an EMBL/GenBank/DDBJ whole genome shotgun (WGS) entry which is preliminary data.</text>
</comment>
<evidence type="ECO:0000313" key="2">
    <source>
        <dbReference type="EMBL" id="CAG8785357.1"/>
    </source>
</evidence>
<organism evidence="2 3">
    <name type="scientific">Acaulospora morrowiae</name>
    <dbReference type="NCBI Taxonomy" id="94023"/>
    <lineage>
        <taxon>Eukaryota</taxon>
        <taxon>Fungi</taxon>
        <taxon>Fungi incertae sedis</taxon>
        <taxon>Mucoromycota</taxon>
        <taxon>Glomeromycotina</taxon>
        <taxon>Glomeromycetes</taxon>
        <taxon>Diversisporales</taxon>
        <taxon>Acaulosporaceae</taxon>
        <taxon>Acaulospora</taxon>
    </lineage>
</organism>
<dbReference type="PANTHER" id="PTHR47915">
    <property type="entry name" value="SI:DKEY-19B23.7"/>
    <property type="match status" value="1"/>
</dbReference>
<reference evidence="2" key="1">
    <citation type="submission" date="2021-06" db="EMBL/GenBank/DDBJ databases">
        <authorList>
            <person name="Kallberg Y."/>
            <person name="Tangrot J."/>
            <person name="Rosling A."/>
        </authorList>
    </citation>
    <scope>NUCLEOTIDE SEQUENCE</scope>
    <source>
        <strain evidence="2">CL551</strain>
    </source>
</reference>